<organism evidence="1 2">
    <name type="scientific">Lactarius akahatsu</name>
    <dbReference type="NCBI Taxonomy" id="416441"/>
    <lineage>
        <taxon>Eukaryota</taxon>
        <taxon>Fungi</taxon>
        <taxon>Dikarya</taxon>
        <taxon>Basidiomycota</taxon>
        <taxon>Agaricomycotina</taxon>
        <taxon>Agaricomycetes</taxon>
        <taxon>Russulales</taxon>
        <taxon>Russulaceae</taxon>
        <taxon>Lactarius</taxon>
    </lineage>
</organism>
<dbReference type="Proteomes" id="UP001201163">
    <property type="component" value="Unassembled WGS sequence"/>
</dbReference>
<evidence type="ECO:0000313" key="2">
    <source>
        <dbReference type="Proteomes" id="UP001201163"/>
    </source>
</evidence>
<evidence type="ECO:0000313" key="1">
    <source>
        <dbReference type="EMBL" id="KAH8993963.1"/>
    </source>
</evidence>
<proteinExistence type="predicted"/>
<dbReference type="SUPFAM" id="SSF52047">
    <property type="entry name" value="RNI-like"/>
    <property type="match status" value="1"/>
</dbReference>
<accession>A0AAD4QEQ3</accession>
<dbReference type="Gene3D" id="3.80.10.10">
    <property type="entry name" value="Ribonuclease Inhibitor"/>
    <property type="match status" value="1"/>
</dbReference>
<dbReference type="EMBL" id="JAKELL010000016">
    <property type="protein sequence ID" value="KAH8993963.1"/>
    <property type="molecule type" value="Genomic_DNA"/>
</dbReference>
<keyword evidence="2" id="KW-1185">Reference proteome</keyword>
<gene>
    <name evidence="1" type="ORF">EDB92DRAFT_1815257</name>
</gene>
<dbReference type="InterPro" id="IPR032675">
    <property type="entry name" value="LRR_dom_sf"/>
</dbReference>
<comment type="caution">
    <text evidence="1">The sequence shown here is derived from an EMBL/GenBank/DDBJ whole genome shotgun (WGS) entry which is preliminary data.</text>
</comment>
<name>A0AAD4QEQ3_9AGAM</name>
<sequence>MSLTYANLPLAQNPSVLNGYSRDSVSPAPILEYLSLSGKENKWKRTSVANTLFNGSTPRLSRLELKYCDISWKSPLFRGLRHLIIHTLSANARPSLSVWLNALDEMSQLRTLVLHSASPITPSFPFDIERTVTLPSLIYVNISASPEDCGLALAHLVLPALTSLCVTAFSSLRDGGDVQRMLPYVAQHAYGPQDTWPLRSVLIHGHSNRVNILAWPVPDIDVEVHDPPALLATTLSPRVTLYIKSNVWYEPEIDILDAAMAALPLDGLVILTAEHFNLMLDTGDPRMNHFWLRSAPRWPLLRRVRLGTYTERGFIKMLLEEIGGGESPLLPSLTELVVAYAPVDDRWTHRLCDALMRRVEQGVSLEVLDLRMGFLRFPAAVPLLSEIVVEVLGPMMETRDPWDAVGPGPGEYERISNMWDPIIRGFEYDNSGAEDDSDADGITSARLVNTVSTRACRSKVWELIAILEAGPKPLHGLGIANYSGKHAPSAITRLQQFPELPSVKLVPQLRELTASEPEA</sequence>
<evidence type="ECO:0008006" key="3">
    <source>
        <dbReference type="Google" id="ProtNLM"/>
    </source>
</evidence>
<dbReference type="AlphaFoldDB" id="A0AAD4QEQ3"/>
<protein>
    <recommendedName>
        <fullName evidence="3">F-box domain-containing protein</fullName>
    </recommendedName>
</protein>
<reference evidence="1" key="1">
    <citation type="submission" date="2022-01" db="EMBL/GenBank/DDBJ databases">
        <title>Comparative genomics reveals a dynamic genome evolution in the ectomycorrhizal milk-cap (Lactarius) mushrooms.</title>
        <authorList>
            <consortium name="DOE Joint Genome Institute"/>
            <person name="Lebreton A."/>
            <person name="Tang N."/>
            <person name="Kuo A."/>
            <person name="LaButti K."/>
            <person name="Drula E."/>
            <person name="Barry K."/>
            <person name="Clum A."/>
            <person name="Lipzen A."/>
            <person name="Mousain D."/>
            <person name="Ng V."/>
            <person name="Wang R."/>
            <person name="Wang X."/>
            <person name="Dai Y."/>
            <person name="Henrissat B."/>
            <person name="Grigoriev I.V."/>
            <person name="Guerin-Laguette A."/>
            <person name="Yu F."/>
            <person name="Martin F.M."/>
        </authorList>
    </citation>
    <scope>NUCLEOTIDE SEQUENCE</scope>
    <source>
        <strain evidence="1">QP</strain>
    </source>
</reference>